<dbReference type="Pfam" id="PF08241">
    <property type="entry name" value="Methyltransf_11"/>
    <property type="match status" value="1"/>
</dbReference>
<evidence type="ECO:0000313" key="3">
    <source>
        <dbReference type="Proteomes" id="UP000663859"/>
    </source>
</evidence>
<accession>A0A8J2BPY5</accession>
<dbReference type="InterPro" id="IPR029063">
    <property type="entry name" value="SAM-dependent_MTases_sf"/>
</dbReference>
<reference evidence="2" key="1">
    <citation type="submission" date="2021-02" db="EMBL/GenBank/DDBJ databases">
        <authorList>
            <person name="Cremers G."/>
            <person name="Picone N."/>
        </authorList>
    </citation>
    <scope>NUCLEOTIDE SEQUENCE</scope>
    <source>
        <strain evidence="2">PQ17</strain>
    </source>
</reference>
<evidence type="ECO:0000313" key="2">
    <source>
        <dbReference type="EMBL" id="CAF0689069.1"/>
    </source>
</evidence>
<dbReference type="Gene3D" id="3.40.50.150">
    <property type="entry name" value="Vaccinia Virus protein VP39"/>
    <property type="match status" value="1"/>
</dbReference>
<gene>
    <name evidence="2" type="primary">ubiG</name>
    <name evidence="2" type="ORF">MPNT_10100</name>
</gene>
<keyword evidence="2" id="KW-0808">Transferase</keyword>
<keyword evidence="2" id="KW-0489">Methyltransferase</keyword>
<sequence>MSFAPGIARDPWMKGAVPRARAEIHRVVRKILEPLLSQGLITRALDAPLGPGAMAQWLVQRGLEVWGVDRDLAQSDEADPRIIRVNGDVNEALPCPDAFFDLVVSLEGIEHLENPFQFFREVARVTRPGGWLVLSTPNICNLEERLNFLFRGCFYRVIPREERERYGSGFDHQNLLTFAEIKQLLLWHHFQPLGWYRDAQKWRQLFWLWPIGLGVWLYGVCQPAARKEKYALWDSLSGPILFGGNTLIVLARRQQPKAQSQ</sequence>
<comment type="caution">
    <text evidence="2">The sequence shown here is derived from an EMBL/GenBank/DDBJ whole genome shotgun (WGS) entry which is preliminary data.</text>
</comment>
<name>A0A8J2BPY5_9BACT</name>
<dbReference type="GO" id="GO:0008757">
    <property type="term" value="F:S-adenosylmethionine-dependent methyltransferase activity"/>
    <property type="evidence" value="ECO:0007669"/>
    <property type="project" value="InterPro"/>
</dbReference>
<keyword evidence="3" id="KW-1185">Reference proteome</keyword>
<dbReference type="GO" id="GO:0032259">
    <property type="term" value="P:methylation"/>
    <property type="evidence" value="ECO:0007669"/>
    <property type="project" value="UniProtKB-KW"/>
</dbReference>
<protein>
    <submittedName>
        <fullName evidence="2">2-polyprenyl-3-methyl-5-hydroxy-6-metoxy-1, 4-benzoquinol methylase</fullName>
    </submittedName>
</protein>
<dbReference type="PANTHER" id="PTHR42912:SF93">
    <property type="entry name" value="N6-ADENOSINE-METHYLTRANSFERASE TMT1A"/>
    <property type="match status" value="1"/>
</dbReference>
<dbReference type="InterPro" id="IPR013216">
    <property type="entry name" value="Methyltransf_11"/>
</dbReference>
<organism evidence="2 3">
    <name type="scientific">Candidatus Methylacidithermus pantelleriae</name>
    <dbReference type="NCBI Taxonomy" id="2744239"/>
    <lineage>
        <taxon>Bacteria</taxon>
        <taxon>Pseudomonadati</taxon>
        <taxon>Verrucomicrobiota</taxon>
        <taxon>Methylacidiphilae</taxon>
        <taxon>Methylacidiphilales</taxon>
        <taxon>Methylacidiphilaceae</taxon>
        <taxon>Candidatus Methylacidithermus</taxon>
    </lineage>
</organism>
<dbReference type="EMBL" id="CAJNOB010000001">
    <property type="protein sequence ID" value="CAF0689069.1"/>
    <property type="molecule type" value="Genomic_DNA"/>
</dbReference>
<feature type="domain" description="Methyltransferase type 11" evidence="1">
    <location>
        <begin position="45"/>
        <end position="134"/>
    </location>
</feature>
<dbReference type="AlphaFoldDB" id="A0A8J2BPY5"/>
<dbReference type="InterPro" id="IPR050508">
    <property type="entry name" value="Methyltransf_Superfamily"/>
</dbReference>
<dbReference type="Proteomes" id="UP000663859">
    <property type="component" value="Unassembled WGS sequence"/>
</dbReference>
<dbReference type="PANTHER" id="PTHR42912">
    <property type="entry name" value="METHYLTRANSFERASE"/>
    <property type="match status" value="1"/>
</dbReference>
<evidence type="ECO:0000259" key="1">
    <source>
        <dbReference type="Pfam" id="PF08241"/>
    </source>
</evidence>
<dbReference type="CDD" id="cd02440">
    <property type="entry name" value="AdoMet_MTases"/>
    <property type="match status" value="1"/>
</dbReference>
<proteinExistence type="predicted"/>
<dbReference type="SUPFAM" id="SSF53335">
    <property type="entry name" value="S-adenosyl-L-methionine-dependent methyltransferases"/>
    <property type="match status" value="1"/>
</dbReference>